<evidence type="ECO:0000256" key="1">
    <source>
        <dbReference type="SAM" id="MobiDB-lite"/>
    </source>
</evidence>
<dbReference type="Pfam" id="PF13646">
    <property type="entry name" value="HEAT_2"/>
    <property type="match status" value="2"/>
</dbReference>
<dbReference type="InterPro" id="IPR011989">
    <property type="entry name" value="ARM-like"/>
</dbReference>
<dbReference type="InterPro" id="IPR016024">
    <property type="entry name" value="ARM-type_fold"/>
</dbReference>
<dbReference type="Proteomes" id="UP001596392">
    <property type="component" value="Unassembled WGS sequence"/>
</dbReference>
<feature type="compositionally biased region" description="Basic and acidic residues" evidence="1">
    <location>
        <begin position="271"/>
        <end position="282"/>
    </location>
</feature>
<organism evidence="2 3">
    <name type="scientific">Catellatospora aurea</name>
    <dbReference type="NCBI Taxonomy" id="1337874"/>
    <lineage>
        <taxon>Bacteria</taxon>
        <taxon>Bacillati</taxon>
        <taxon>Actinomycetota</taxon>
        <taxon>Actinomycetes</taxon>
        <taxon>Micromonosporales</taxon>
        <taxon>Micromonosporaceae</taxon>
        <taxon>Catellatospora</taxon>
    </lineage>
</organism>
<dbReference type="InterPro" id="IPR004155">
    <property type="entry name" value="PBS_lyase_HEAT"/>
</dbReference>
<evidence type="ECO:0000313" key="2">
    <source>
        <dbReference type="EMBL" id="MFC7241586.1"/>
    </source>
</evidence>
<keyword evidence="3" id="KW-1185">Reference proteome</keyword>
<protein>
    <submittedName>
        <fullName evidence="2">HEAT repeat domain-containing protein</fullName>
    </submittedName>
</protein>
<name>A0ABW2GPU9_9ACTN</name>
<gene>
    <name evidence="2" type="ORF">ACFQO7_03740</name>
</gene>
<dbReference type="Gene3D" id="1.25.10.10">
    <property type="entry name" value="Leucine-rich Repeat Variant"/>
    <property type="match status" value="2"/>
</dbReference>
<feature type="region of interest" description="Disordered" evidence="1">
    <location>
        <begin position="263"/>
        <end position="282"/>
    </location>
</feature>
<dbReference type="EMBL" id="JBHTAC010000003">
    <property type="protein sequence ID" value="MFC7241586.1"/>
    <property type="molecule type" value="Genomic_DNA"/>
</dbReference>
<reference evidence="3" key="1">
    <citation type="journal article" date="2019" name="Int. J. Syst. Evol. Microbiol.">
        <title>The Global Catalogue of Microorganisms (GCM) 10K type strain sequencing project: providing services to taxonomists for standard genome sequencing and annotation.</title>
        <authorList>
            <consortium name="The Broad Institute Genomics Platform"/>
            <consortium name="The Broad Institute Genome Sequencing Center for Infectious Disease"/>
            <person name="Wu L."/>
            <person name="Ma J."/>
        </authorList>
    </citation>
    <scope>NUCLEOTIDE SEQUENCE [LARGE SCALE GENOMIC DNA]</scope>
    <source>
        <strain evidence="3">CGMCC 1.9106</strain>
    </source>
</reference>
<evidence type="ECO:0000313" key="3">
    <source>
        <dbReference type="Proteomes" id="UP001596392"/>
    </source>
</evidence>
<dbReference type="RefSeq" id="WP_376805047.1">
    <property type="nucleotide sequence ID" value="NZ_JBHTAC010000003.1"/>
</dbReference>
<sequence>MNPDQRALMDGDLDQREEHLSRLLNRVKEGGDDSALEALRALVGDYPHYHRSLYCRALNHAAVFVDDSLAEPLLAALADTRYNCQAWAAMGCSELRLRAAVPGLLALLERGDWMGQEHAVRALGRIGDESSVPALAEVLWSEPEWLRERAADALAAIGGDEALAALWDAFEHRGYTRIGYLASALSKFAPDVLPRLLAAAEDDDPDLRYWAAVALGSTGDESVVPTLERLMAQDKGQTVFDGWVSVAAKKALRTQRRIQAAVAARSGQDAGQHDGGDDARAS</sequence>
<accession>A0ABW2GPU9</accession>
<proteinExistence type="predicted"/>
<dbReference type="PANTHER" id="PTHR12697:SF5">
    <property type="entry name" value="DEOXYHYPUSINE HYDROXYLASE"/>
    <property type="match status" value="1"/>
</dbReference>
<dbReference type="PANTHER" id="PTHR12697">
    <property type="entry name" value="PBS LYASE HEAT-LIKE PROTEIN"/>
    <property type="match status" value="1"/>
</dbReference>
<comment type="caution">
    <text evidence="2">The sequence shown here is derived from an EMBL/GenBank/DDBJ whole genome shotgun (WGS) entry which is preliminary data.</text>
</comment>
<dbReference type="SUPFAM" id="SSF48371">
    <property type="entry name" value="ARM repeat"/>
    <property type="match status" value="2"/>
</dbReference>
<dbReference type="SMART" id="SM00567">
    <property type="entry name" value="EZ_HEAT"/>
    <property type="match status" value="4"/>
</dbReference>